<accession>A0A542YSU6</accession>
<comment type="caution">
    <text evidence="1">The sequence shown here is derived from an EMBL/GenBank/DDBJ whole genome shotgun (WGS) entry which is preliminary data.</text>
</comment>
<dbReference type="NCBIfam" id="TIGR03847">
    <property type="entry name" value="conserved hypothetical protein"/>
    <property type="match status" value="1"/>
</dbReference>
<dbReference type="AlphaFoldDB" id="A0A542YSU6"/>
<dbReference type="Proteomes" id="UP000319516">
    <property type="component" value="Unassembled WGS sequence"/>
</dbReference>
<dbReference type="InterPro" id="IPR021441">
    <property type="entry name" value="DUF3090"/>
</dbReference>
<proteinExistence type="predicted"/>
<evidence type="ECO:0000313" key="1">
    <source>
        <dbReference type="EMBL" id="TQL51166.1"/>
    </source>
</evidence>
<reference evidence="1 2" key="1">
    <citation type="submission" date="2019-06" db="EMBL/GenBank/DDBJ databases">
        <title>Sequencing the genomes of 1000 actinobacteria strains.</title>
        <authorList>
            <person name="Klenk H.-P."/>
        </authorList>
    </citation>
    <scope>NUCLEOTIDE SEQUENCE [LARGE SCALE GENOMIC DNA]</scope>
    <source>
        <strain evidence="1 2">DSM 12335</strain>
    </source>
</reference>
<dbReference type="OrthoDB" id="156387at2"/>
<dbReference type="Pfam" id="PF11290">
    <property type="entry name" value="DUF3090"/>
    <property type="match status" value="1"/>
</dbReference>
<protein>
    <submittedName>
        <fullName evidence="1">Putative repeat protein (TIGR03847 family)</fullName>
    </submittedName>
</protein>
<gene>
    <name evidence="1" type="ORF">FB467_2304</name>
</gene>
<dbReference type="RefSeq" id="WP_141785203.1">
    <property type="nucleotide sequence ID" value="NZ_BAAAIK010000007.1"/>
</dbReference>
<name>A0A542YSU6_9MICO</name>
<evidence type="ECO:0000313" key="2">
    <source>
        <dbReference type="Proteomes" id="UP000319516"/>
    </source>
</evidence>
<keyword evidence="2" id="KW-1185">Reference proteome</keyword>
<dbReference type="EMBL" id="VFOP01000001">
    <property type="protein sequence ID" value="TQL51166.1"/>
    <property type="molecule type" value="Genomic_DNA"/>
</dbReference>
<sequence>MPVIEYDLPDRFIADTVGPPGERTFFLQASQGKRVTSVSLEKQQVSVLGERLTELLDQVADEIEPAAADALPDLAPMDTPIEDEFRVQSLSLAWEPERKVVVIEALEQSVPEDLQQLQALGEALGEELPDELAEQLEEVESGGDGQVLRVVLAPAQARGFAERCARAVEGGRPNCPFCGNPLDPSGHICPRANGYRR</sequence>
<organism evidence="1 2">
    <name type="scientific">Ornithinicoccus hortensis</name>
    <dbReference type="NCBI Taxonomy" id="82346"/>
    <lineage>
        <taxon>Bacteria</taxon>
        <taxon>Bacillati</taxon>
        <taxon>Actinomycetota</taxon>
        <taxon>Actinomycetes</taxon>
        <taxon>Micrococcales</taxon>
        <taxon>Intrasporangiaceae</taxon>
        <taxon>Ornithinicoccus</taxon>
    </lineage>
</organism>